<dbReference type="InterPro" id="IPR045097">
    <property type="entry name" value="Thymidate_synth/dCMP_Mease"/>
</dbReference>
<gene>
    <name evidence="8" type="ORF">BDK51DRAFT_23566</name>
</gene>
<dbReference type="PANTHER" id="PTHR11548">
    <property type="entry name" value="THYMIDYLATE SYNTHASE 1"/>
    <property type="match status" value="1"/>
</dbReference>
<evidence type="ECO:0000313" key="9">
    <source>
        <dbReference type="Proteomes" id="UP000269721"/>
    </source>
</evidence>
<reference evidence="9" key="1">
    <citation type="journal article" date="2018" name="Nat. Microbiol.">
        <title>Leveraging single-cell genomics to expand the fungal tree of life.</title>
        <authorList>
            <person name="Ahrendt S.R."/>
            <person name="Quandt C.A."/>
            <person name="Ciobanu D."/>
            <person name="Clum A."/>
            <person name="Salamov A."/>
            <person name="Andreopoulos B."/>
            <person name="Cheng J.F."/>
            <person name="Woyke T."/>
            <person name="Pelin A."/>
            <person name="Henrissat B."/>
            <person name="Reynolds N.K."/>
            <person name="Benny G.L."/>
            <person name="Smith M.E."/>
            <person name="James T.Y."/>
            <person name="Grigoriev I.V."/>
        </authorList>
    </citation>
    <scope>NUCLEOTIDE SEQUENCE [LARGE SCALE GENOMIC DNA]</scope>
</reference>
<dbReference type="GO" id="GO:0006231">
    <property type="term" value="P:dTMP biosynthetic process"/>
    <property type="evidence" value="ECO:0007669"/>
    <property type="project" value="InterPro"/>
</dbReference>
<evidence type="ECO:0000256" key="5">
    <source>
        <dbReference type="ARBA" id="ARBA00022727"/>
    </source>
</evidence>
<dbReference type="SUPFAM" id="SSF55831">
    <property type="entry name" value="Thymidylate synthase/dCMP hydroxymethylase"/>
    <property type="match status" value="1"/>
</dbReference>
<evidence type="ECO:0000256" key="3">
    <source>
        <dbReference type="ARBA" id="ARBA00022603"/>
    </source>
</evidence>
<dbReference type="PANTHER" id="PTHR11548:SF1">
    <property type="entry name" value="THYMIDYLATE SYNTHASE 1"/>
    <property type="match status" value="1"/>
</dbReference>
<dbReference type="GO" id="GO:0004799">
    <property type="term" value="F:thymidylate synthase activity"/>
    <property type="evidence" value="ECO:0007669"/>
    <property type="project" value="UniProtKB-EC"/>
</dbReference>
<evidence type="ECO:0000256" key="1">
    <source>
        <dbReference type="ARBA" id="ARBA00004992"/>
    </source>
</evidence>
<sequence>MKRNETGYLDLMKNIVDHGNIREDRTGTGTLSIPFPDPLRFDILNSIPLLTTKKMAWKTIIKELLWFLRGDTDSNILKSENVHIWDKNTSRQFLDSRGLSYKEGILGPGYGFQWRHFGAVYDEKFANSCNVLPNDISDGFDQIAYIENLLKTDPFSRRIFMSSWNPKQLSEMALVPCHISCQFYVSKKIDEKSSEEKLFLSSHVVMRSSDVFLGLGFNIFSYAVLTRILAKRCSMECQELVISFGDCHIYLDHLQQVKEQLSREPFQAPNLIISDSISQKSYSEMTINDFTLIDYKCHSQIKASMSA</sequence>
<keyword evidence="3 8" id="KW-0489">Methyltransferase</keyword>
<dbReference type="GO" id="GO:0005829">
    <property type="term" value="C:cytosol"/>
    <property type="evidence" value="ECO:0007669"/>
    <property type="project" value="TreeGrafter"/>
</dbReference>
<dbReference type="EC" id="2.1.1.45" evidence="2"/>
<dbReference type="PROSITE" id="PS00091">
    <property type="entry name" value="THYMIDYLATE_SYNTHASE"/>
    <property type="match status" value="1"/>
</dbReference>
<dbReference type="CDD" id="cd00351">
    <property type="entry name" value="TS_Pyrimidine_HMase"/>
    <property type="match status" value="1"/>
</dbReference>
<dbReference type="HAMAP" id="MF_00008">
    <property type="entry name" value="Thymidy_synth_bact"/>
    <property type="match status" value="1"/>
</dbReference>
<dbReference type="InterPro" id="IPR036926">
    <property type="entry name" value="Thymidate_synth/dCMP_Mease_sf"/>
</dbReference>
<evidence type="ECO:0000256" key="6">
    <source>
        <dbReference type="PROSITE-ProRule" id="PRU10016"/>
    </source>
</evidence>
<dbReference type="OrthoDB" id="766at2759"/>
<evidence type="ECO:0000259" key="7">
    <source>
        <dbReference type="Pfam" id="PF00303"/>
    </source>
</evidence>
<name>A0A4P9WT48_9FUNG</name>
<feature type="active site" evidence="6">
    <location>
        <position position="177"/>
    </location>
</feature>
<dbReference type="Proteomes" id="UP000269721">
    <property type="component" value="Unassembled WGS sequence"/>
</dbReference>
<dbReference type="GO" id="GO:0032259">
    <property type="term" value="P:methylation"/>
    <property type="evidence" value="ECO:0007669"/>
    <property type="project" value="UniProtKB-KW"/>
</dbReference>
<dbReference type="Pfam" id="PF00303">
    <property type="entry name" value="Thymidylat_synt"/>
    <property type="match status" value="1"/>
</dbReference>
<dbReference type="InterPro" id="IPR020940">
    <property type="entry name" value="Thymidylate_synthase_AS"/>
</dbReference>
<comment type="pathway">
    <text evidence="1">Pyrimidine metabolism; dTTP biosynthesis.</text>
</comment>
<dbReference type="EMBL" id="KZ993876">
    <property type="protein sequence ID" value="RKO94510.1"/>
    <property type="molecule type" value="Genomic_DNA"/>
</dbReference>
<evidence type="ECO:0000313" key="8">
    <source>
        <dbReference type="EMBL" id="RKO94510.1"/>
    </source>
</evidence>
<dbReference type="InterPro" id="IPR023451">
    <property type="entry name" value="Thymidate_synth/dCMP_Mease_dom"/>
</dbReference>
<dbReference type="GO" id="GO:0006235">
    <property type="term" value="P:dTTP biosynthetic process"/>
    <property type="evidence" value="ECO:0007669"/>
    <property type="project" value="UniProtKB-UniPathway"/>
</dbReference>
<protein>
    <recommendedName>
        <fullName evidence="2">thymidylate synthase</fullName>
        <ecNumber evidence="2">2.1.1.45</ecNumber>
    </recommendedName>
</protein>
<organism evidence="8 9">
    <name type="scientific">Blyttiomyces helicus</name>
    <dbReference type="NCBI Taxonomy" id="388810"/>
    <lineage>
        <taxon>Eukaryota</taxon>
        <taxon>Fungi</taxon>
        <taxon>Fungi incertae sedis</taxon>
        <taxon>Chytridiomycota</taxon>
        <taxon>Chytridiomycota incertae sedis</taxon>
        <taxon>Chytridiomycetes</taxon>
        <taxon>Chytridiomycetes incertae sedis</taxon>
        <taxon>Blyttiomyces</taxon>
    </lineage>
</organism>
<feature type="domain" description="Thymidylate synthase/dCMP hydroxymethylase" evidence="7">
    <location>
        <begin position="8"/>
        <end position="306"/>
    </location>
</feature>
<keyword evidence="4" id="KW-0808">Transferase</keyword>
<dbReference type="UniPathway" id="UPA00575"/>
<evidence type="ECO:0000256" key="2">
    <source>
        <dbReference type="ARBA" id="ARBA00011947"/>
    </source>
</evidence>
<dbReference type="Gene3D" id="3.30.572.10">
    <property type="entry name" value="Thymidylate synthase/dCMP hydroxymethylase domain"/>
    <property type="match status" value="1"/>
</dbReference>
<accession>A0A4P9WT48</accession>
<dbReference type="NCBIfam" id="TIGR03284">
    <property type="entry name" value="thym_sym"/>
    <property type="match status" value="1"/>
</dbReference>
<dbReference type="PRINTS" id="PR00108">
    <property type="entry name" value="THYMDSNTHASE"/>
</dbReference>
<keyword evidence="9" id="KW-1185">Reference proteome</keyword>
<evidence type="ECO:0000256" key="4">
    <source>
        <dbReference type="ARBA" id="ARBA00022679"/>
    </source>
</evidence>
<keyword evidence="5" id="KW-0545">Nucleotide biosynthesis</keyword>
<proteinExistence type="inferred from homology"/>
<dbReference type="AlphaFoldDB" id="A0A4P9WT48"/>
<dbReference type="InterPro" id="IPR000398">
    <property type="entry name" value="Thymidylate_synthase"/>
</dbReference>